<evidence type="ECO:0000256" key="2">
    <source>
        <dbReference type="ARBA" id="ARBA00012150"/>
    </source>
</evidence>
<evidence type="ECO:0000256" key="7">
    <source>
        <dbReference type="RuleBase" id="RU004168"/>
    </source>
</evidence>
<evidence type="ECO:0000313" key="9">
    <source>
        <dbReference type="EMBL" id="CCU79218.1"/>
    </source>
</evidence>
<dbReference type="InterPro" id="IPR001792">
    <property type="entry name" value="Acylphosphatase-like_dom"/>
</dbReference>
<feature type="domain" description="Acylphosphatase-like" evidence="8">
    <location>
        <begin position="7"/>
        <end position="93"/>
    </location>
</feature>
<dbReference type="SUPFAM" id="SSF54975">
    <property type="entry name" value="Acylphosphatase/BLUF domain-like"/>
    <property type="match status" value="1"/>
</dbReference>
<dbReference type="PROSITE" id="PS51160">
    <property type="entry name" value="ACYLPHOSPHATASE_3"/>
    <property type="match status" value="1"/>
</dbReference>
<gene>
    <name evidence="9" type="ORF">HSACCH_01152</name>
</gene>
<dbReference type="STRING" id="1293054.HSACCH_01152"/>
<evidence type="ECO:0000256" key="6">
    <source>
        <dbReference type="RuleBase" id="RU000553"/>
    </source>
</evidence>
<protein>
    <recommendedName>
        <fullName evidence="3 5">Acylphosphatase</fullName>
        <ecNumber evidence="2 5">3.6.1.7</ecNumber>
    </recommendedName>
</protein>
<keyword evidence="10" id="KW-1185">Reference proteome</keyword>
<sequence length="93" mass="10537">MAAEEVQKHIFISGKVQGVGFRAFIRREAAVLNLKGWAKNLVDGRVEVVLQGEKNKIAQMLEKLKEGPSYARVDNLKVNEEELGDYSDFKIKF</sequence>
<dbReference type="InterPro" id="IPR017968">
    <property type="entry name" value="Acylphosphatase_CS"/>
</dbReference>
<evidence type="ECO:0000256" key="4">
    <source>
        <dbReference type="ARBA" id="ARBA00047645"/>
    </source>
</evidence>
<dbReference type="EMBL" id="CAUI01000015">
    <property type="protein sequence ID" value="CCU79218.1"/>
    <property type="molecule type" value="Genomic_DNA"/>
</dbReference>
<dbReference type="eggNOG" id="COG1254">
    <property type="taxonomic scope" value="Bacteria"/>
</dbReference>
<comment type="caution">
    <text evidence="9">The sequence shown here is derived from an EMBL/GenBank/DDBJ whole genome shotgun (WGS) entry which is preliminary data.</text>
</comment>
<feature type="active site" evidence="5">
    <location>
        <position position="22"/>
    </location>
</feature>
<comment type="catalytic activity">
    <reaction evidence="4 5 6">
        <text>an acyl phosphate + H2O = a carboxylate + phosphate + H(+)</text>
        <dbReference type="Rhea" id="RHEA:14965"/>
        <dbReference type="ChEBI" id="CHEBI:15377"/>
        <dbReference type="ChEBI" id="CHEBI:15378"/>
        <dbReference type="ChEBI" id="CHEBI:29067"/>
        <dbReference type="ChEBI" id="CHEBI:43474"/>
        <dbReference type="ChEBI" id="CHEBI:59918"/>
        <dbReference type="EC" id="3.6.1.7"/>
    </reaction>
</comment>
<dbReference type="OrthoDB" id="9808093at2"/>
<organism evidence="9 10">
    <name type="scientific">Halanaerobium saccharolyticum subsp. saccharolyticum DSM 6643</name>
    <dbReference type="NCBI Taxonomy" id="1293054"/>
    <lineage>
        <taxon>Bacteria</taxon>
        <taxon>Bacillati</taxon>
        <taxon>Bacillota</taxon>
        <taxon>Clostridia</taxon>
        <taxon>Halanaerobiales</taxon>
        <taxon>Halanaerobiaceae</taxon>
        <taxon>Halanaerobium</taxon>
    </lineage>
</organism>
<dbReference type="Gene3D" id="3.30.70.100">
    <property type="match status" value="1"/>
</dbReference>
<dbReference type="Pfam" id="PF00708">
    <property type="entry name" value="Acylphosphatase"/>
    <property type="match status" value="1"/>
</dbReference>
<dbReference type="GO" id="GO:0003998">
    <property type="term" value="F:acylphosphatase activity"/>
    <property type="evidence" value="ECO:0007669"/>
    <property type="project" value="UniProtKB-EC"/>
</dbReference>
<dbReference type="RefSeq" id="WP_005488549.1">
    <property type="nucleotide sequence ID" value="NZ_CAUI01000015.1"/>
</dbReference>
<evidence type="ECO:0000256" key="5">
    <source>
        <dbReference type="PROSITE-ProRule" id="PRU00520"/>
    </source>
</evidence>
<dbReference type="InterPro" id="IPR036046">
    <property type="entry name" value="Acylphosphatase-like_dom_sf"/>
</dbReference>
<keyword evidence="5 6" id="KW-0378">Hydrolase</keyword>
<reference evidence="10" key="1">
    <citation type="journal article" date="2013" name="Genome Announc.">
        <title>Genome Sequence of Halanaerobium saccharolyticum subsp. saccharolyticum Strain DSM 6643T, a Halophilic Hydrogen-Producing Bacterium.</title>
        <authorList>
            <person name="Kivisto A."/>
            <person name="Larjo A."/>
            <person name="Ciranna A."/>
            <person name="Santala V."/>
            <person name="Roos C."/>
            <person name="Karp M."/>
        </authorList>
    </citation>
    <scope>NUCLEOTIDE SEQUENCE [LARGE SCALE GENOMIC DNA]</scope>
    <source>
        <strain evidence="10">DSM 6643</strain>
    </source>
</reference>
<evidence type="ECO:0000256" key="1">
    <source>
        <dbReference type="ARBA" id="ARBA00005614"/>
    </source>
</evidence>
<dbReference type="AlphaFoldDB" id="M5E0U6"/>
<dbReference type="EC" id="3.6.1.7" evidence="2 5"/>
<comment type="similarity">
    <text evidence="1 7">Belongs to the acylphosphatase family.</text>
</comment>
<dbReference type="PANTHER" id="PTHR47268">
    <property type="entry name" value="ACYLPHOSPHATASE"/>
    <property type="match status" value="1"/>
</dbReference>
<feature type="active site" evidence="5">
    <location>
        <position position="40"/>
    </location>
</feature>
<dbReference type="InParanoid" id="M5E0U6"/>
<evidence type="ECO:0000259" key="8">
    <source>
        <dbReference type="PROSITE" id="PS51160"/>
    </source>
</evidence>
<proteinExistence type="inferred from homology"/>
<name>M5E0U6_9FIRM</name>
<dbReference type="PROSITE" id="PS00151">
    <property type="entry name" value="ACYLPHOSPHATASE_2"/>
    <property type="match status" value="1"/>
</dbReference>
<evidence type="ECO:0000256" key="3">
    <source>
        <dbReference type="ARBA" id="ARBA00015991"/>
    </source>
</evidence>
<dbReference type="PANTHER" id="PTHR47268:SF4">
    <property type="entry name" value="ACYLPHOSPHATASE"/>
    <property type="match status" value="1"/>
</dbReference>
<evidence type="ECO:0000313" key="10">
    <source>
        <dbReference type="Proteomes" id="UP000012063"/>
    </source>
</evidence>
<dbReference type="InterPro" id="IPR020456">
    <property type="entry name" value="Acylphosphatase"/>
</dbReference>
<accession>M5E0U6</accession>
<dbReference type="Proteomes" id="UP000012063">
    <property type="component" value="Unassembled WGS sequence"/>
</dbReference>
<dbReference type="FunCoup" id="M5E0U6">
    <property type="interactions" value="182"/>
</dbReference>
<dbReference type="PROSITE" id="PS00150">
    <property type="entry name" value="ACYLPHOSPHATASE_1"/>
    <property type="match status" value="1"/>
</dbReference>